<evidence type="ECO:0000256" key="2">
    <source>
        <dbReference type="ARBA" id="ARBA00023125"/>
    </source>
</evidence>
<dbReference type="InterPro" id="IPR029016">
    <property type="entry name" value="GAF-like_dom_sf"/>
</dbReference>
<dbReference type="GO" id="GO:0045892">
    <property type="term" value="P:negative regulation of DNA-templated transcription"/>
    <property type="evidence" value="ECO:0007669"/>
    <property type="project" value="TreeGrafter"/>
</dbReference>
<dbReference type="Gene3D" id="3.30.450.40">
    <property type="match status" value="1"/>
</dbReference>
<evidence type="ECO:0000313" key="7">
    <source>
        <dbReference type="Proteomes" id="UP000188879"/>
    </source>
</evidence>
<dbReference type="PROSITE" id="PS51077">
    <property type="entry name" value="HTH_ICLR"/>
    <property type="match status" value="1"/>
</dbReference>
<evidence type="ECO:0000313" key="6">
    <source>
        <dbReference type="EMBL" id="ONG44614.1"/>
    </source>
</evidence>
<gene>
    <name evidence="6" type="ORF">BKE38_27945</name>
</gene>
<keyword evidence="7" id="KW-1185">Reference proteome</keyword>
<dbReference type="PROSITE" id="PS51078">
    <property type="entry name" value="ICLR_ED"/>
    <property type="match status" value="1"/>
</dbReference>
<dbReference type="SMART" id="SM00346">
    <property type="entry name" value="HTH_ICLR"/>
    <property type="match status" value="1"/>
</dbReference>
<dbReference type="GO" id="GO:0003700">
    <property type="term" value="F:DNA-binding transcription factor activity"/>
    <property type="evidence" value="ECO:0007669"/>
    <property type="project" value="TreeGrafter"/>
</dbReference>
<dbReference type="OrthoDB" id="6057486at2"/>
<dbReference type="PANTHER" id="PTHR30136">
    <property type="entry name" value="HELIX-TURN-HELIX TRANSCRIPTIONAL REGULATOR, ICLR FAMILY"/>
    <property type="match status" value="1"/>
</dbReference>
<keyword evidence="3" id="KW-0804">Transcription</keyword>
<accession>A0A1V2GTX6</accession>
<dbReference type="Pfam" id="PF09339">
    <property type="entry name" value="HTH_IclR"/>
    <property type="match status" value="1"/>
</dbReference>
<keyword evidence="2" id="KW-0238">DNA-binding</keyword>
<dbReference type="RefSeq" id="WP_076960491.1">
    <property type="nucleotide sequence ID" value="NZ_MLCO01000415.1"/>
</dbReference>
<reference evidence="6 7" key="1">
    <citation type="submission" date="2016-10" db="EMBL/GenBank/DDBJ databases">
        <title>Draft Genome sequence of Roseomonas sp. strain M3.</title>
        <authorList>
            <person name="Subhash Y."/>
            <person name="Lee S."/>
        </authorList>
    </citation>
    <scope>NUCLEOTIDE SEQUENCE [LARGE SCALE GENOMIC DNA]</scope>
    <source>
        <strain evidence="6 7">M3</strain>
    </source>
</reference>
<evidence type="ECO:0000259" key="4">
    <source>
        <dbReference type="PROSITE" id="PS51077"/>
    </source>
</evidence>
<dbReference type="SUPFAM" id="SSF55781">
    <property type="entry name" value="GAF domain-like"/>
    <property type="match status" value="1"/>
</dbReference>
<evidence type="ECO:0000256" key="1">
    <source>
        <dbReference type="ARBA" id="ARBA00023015"/>
    </source>
</evidence>
<dbReference type="AlphaFoldDB" id="A0A1V2GTX6"/>
<name>A0A1V2GTX6_9PROT</name>
<dbReference type="InterPro" id="IPR005471">
    <property type="entry name" value="Tscrpt_reg_IclR_N"/>
</dbReference>
<dbReference type="InterPro" id="IPR036390">
    <property type="entry name" value="WH_DNA-bd_sf"/>
</dbReference>
<feature type="domain" description="IclR-ED" evidence="5">
    <location>
        <begin position="81"/>
        <end position="261"/>
    </location>
</feature>
<dbReference type="InterPro" id="IPR050707">
    <property type="entry name" value="HTH_MetabolicPath_Reg"/>
</dbReference>
<organism evidence="6 7">
    <name type="scientific">Teichococcus deserti</name>
    <dbReference type="NCBI Taxonomy" id="1817963"/>
    <lineage>
        <taxon>Bacteria</taxon>
        <taxon>Pseudomonadati</taxon>
        <taxon>Pseudomonadota</taxon>
        <taxon>Alphaproteobacteria</taxon>
        <taxon>Acetobacterales</taxon>
        <taxon>Roseomonadaceae</taxon>
        <taxon>Roseomonas</taxon>
    </lineage>
</organism>
<comment type="caution">
    <text evidence="6">The sequence shown here is derived from an EMBL/GenBank/DDBJ whole genome shotgun (WGS) entry which is preliminary data.</text>
</comment>
<dbReference type="Proteomes" id="UP000188879">
    <property type="component" value="Unassembled WGS sequence"/>
</dbReference>
<evidence type="ECO:0000259" key="5">
    <source>
        <dbReference type="PROSITE" id="PS51078"/>
    </source>
</evidence>
<dbReference type="InterPro" id="IPR014757">
    <property type="entry name" value="Tscrpt_reg_IclR_C"/>
</dbReference>
<dbReference type="GO" id="GO:0003677">
    <property type="term" value="F:DNA binding"/>
    <property type="evidence" value="ECO:0007669"/>
    <property type="project" value="UniProtKB-KW"/>
</dbReference>
<dbReference type="Pfam" id="PF01614">
    <property type="entry name" value="IclR_C"/>
    <property type="match status" value="1"/>
</dbReference>
<dbReference type="InterPro" id="IPR036388">
    <property type="entry name" value="WH-like_DNA-bd_sf"/>
</dbReference>
<dbReference type="Gene3D" id="1.10.10.10">
    <property type="entry name" value="Winged helix-like DNA-binding domain superfamily/Winged helix DNA-binding domain"/>
    <property type="match status" value="1"/>
</dbReference>
<evidence type="ECO:0000256" key="3">
    <source>
        <dbReference type="ARBA" id="ARBA00023163"/>
    </source>
</evidence>
<dbReference type="PANTHER" id="PTHR30136:SF24">
    <property type="entry name" value="HTH-TYPE TRANSCRIPTIONAL REPRESSOR ALLR"/>
    <property type="match status" value="1"/>
</dbReference>
<keyword evidence="1" id="KW-0805">Transcription regulation</keyword>
<dbReference type="SUPFAM" id="SSF46785">
    <property type="entry name" value="Winged helix' DNA-binding domain"/>
    <property type="match status" value="1"/>
</dbReference>
<proteinExistence type="predicted"/>
<protein>
    <submittedName>
        <fullName evidence="6">IclR family transcriptional regulator</fullName>
    </submittedName>
</protein>
<dbReference type="EMBL" id="MLCO01000415">
    <property type="protein sequence ID" value="ONG44614.1"/>
    <property type="molecule type" value="Genomic_DNA"/>
</dbReference>
<sequence>MDNLAPAPDRDTGAQRDVGAVIHAIRILQHLAGATGPLGVAAVARGTGISPSTCFNILRTLTRARFAAFRDSDKTYTLGLAVAELAAGLIGVSHAQLIRPELERLALNYDMLIVLWRVTEDGHIVLIDRAHSHTAVRVEMREGLRLPMLVGAVGRCVAAALDLPVDELRRRFAALRWQSPPSFEAYLADVEESRRTGWSLDNSQLYRGLITIAALVPDQHGQPRFGLSGITIAGQHPPEIFPRLGEELRDVAAFTSKALFPRREDIRNTE</sequence>
<feature type="domain" description="HTH iclR-type" evidence="4">
    <location>
        <begin position="18"/>
        <end position="80"/>
    </location>
</feature>